<evidence type="ECO:0000256" key="3">
    <source>
        <dbReference type="ARBA" id="ARBA00023163"/>
    </source>
</evidence>
<evidence type="ECO:0000313" key="5">
    <source>
        <dbReference type="EMBL" id="MBL7253268.1"/>
    </source>
</evidence>
<keyword evidence="1" id="KW-0805">Transcription regulation</keyword>
<evidence type="ECO:0000313" key="6">
    <source>
        <dbReference type="Proteomes" id="UP000598996"/>
    </source>
</evidence>
<dbReference type="PANTHER" id="PTHR38445">
    <property type="entry name" value="HTH-TYPE TRANSCRIPTIONAL REPRESSOR YTRA"/>
    <property type="match status" value="1"/>
</dbReference>
<protein>
    <submittedName>
        <fullName evidence="5">GntR family transcriptional regulator</fullName>
    </submittedName>
</protein>
<dbReference type="InterPro" id="IPR000524">
    <property type="entry name" value="Tscrpt_reg_HTH_GntR"/>
</dbReference>
<dbReference type="InterPro" id="IPR036390">
    <property type="entry name" value="WH_DNA-bd_sf"/>
</dbReference>
<sequence length="126" mass="13625">MIVFRVDRRSGTAVYAQLVRQVQQAVRTGRLAPGDRLPTAREVAERAGINPNTVLRAYRDLEVAGLVEPRQGSGTFVRAGLARPAADLDGLRAELAEWFERARTAGLEPADIHALIADVGESHANA</sequence>
<keyword evidence="2" id="KW-0238">DNA-binding</keyword>
<feature type="domain" description="HTH gntR-type" evidence="4">
    <location>
        <begin position="12"/>
        <end position="80"/>
    </location>
</feature>
<dbReference type="CDD" id="cd07377">
    <property type="entry name" value="WHTH_GntR"/>
    <property type="match status" value="1"/>
</dbReference>
<name>A0ABS1VEZ3_9ACTN</name>
<dbReference type="PROSITE" id="PS50949">
    <property type="entry name" value="HTH_GNTR"/>
    <property type="match status" value="1"/>
</dbReference>
<organism evidence="5 6">
    <name type="scientific">Paractinoplanes lichenicola</name>
    <dbReference type="NCBI Taxonomy" id="2802976"/>
    <lineage>
        <taxon>Bacteria</taxon>
        <taxon>Bacillati</taxon>
        <taxon>Actinomycetota</taxon>
        <taxon>Actinomycetes</taxon>
        <taxon>Micromonosporales</taxon>
        <taxon>Micromonosporaceae</taxon>
        <taxon>Paractinoplanes</taxon>
    </lineage>
</organism>
<dbReference type="PANTHER" id="PTHR38445:SF7">
    <property type="entry name" value="GNTR-FAMILY TRANSCRIPTIONAL REGULATOR"/>
    <property type="match status" value="1"/>
</dbReference>
<evidence type="ECO:0000256" key="2">
    <source>
        <dbReference type="ARBA" id="ARBA00023125"/>
    </source>
</evidence>
<dbReference type="Gene3D" id="1.10.10.10">
    <property type="entry name" value="Winged helix-like DNA-binding domain superfamily/Winged helix DNA-binding domain"/>
    <property type="match status" value="1"/>
</dbReference>
<proteinExistence type="predicted"/>
<reference evidence="5 6" key="1">
    <citation type="submission" date="2021-01" db="EMBL/GenBank/DDBJ databases">
        <title>Actinoplanes sp. nov. LDG1-01 isolated from lichen.</title>
        <authorList>
            <person name="Saeng-In P."/>
            <person name="Phongsopitanun W."/>
            <person name="Kanchanasin P."/>
            <person name="Yuki M."/>
            <person name="Kudo T."/>
            <person name="Ohkuma M."/>
            <person name="Tanasupawat S."/>
        </authorList>
    </citation>
    <scope>NUCLEOTIDE SEQUENCE [LARGE SCALE GENOMIC DNA]</scope>
    <source>
        <strain evidence="5 6">LDG1-01</strain>
    </source>
</reference>
<keyword evidence="6" id="KW-1185">Reference proteome</keyword>
<dbReference type="SUPFAM" id="SSF46785">
    <property type="entry name" value="Winged helix' DNA-binding domain"/>
    <property type="match status" value="1"/>
</dbReference>
<dbReference type="Pfam" id="PF00392">
    <property type="entry name" value="GntR"/>
    <property type="match status" value="1"/>
</dbReference>
<accession>A0ABS1VEZ3</accession>
<gene>
    <name evidence="5" type="ORF">JKJ07_02985</name>
</gene>
<comment type="caution">
    <text evidence="5">The sequence shown here is derived from an EMBL/GenBank/DDBJ whole genome shotgun (WGS) entry which is preliminary data.</text>
</comment>
<evidence type="ECO:0000259" key="4">
    <source>
        <dbReference type="PROSITE" id="PS50949"/>
    </source>
</evidence>
<keyword evidence="3" id="KW-0804">Transcription</keyword>
<dbReference type="SMART" id="SM00345">
    <property type="entry name" value="HTH_GNTR"/>
    <property type="match status" value="1"/>
</dbReference>
<evidence type="ECO:0000256" key="1">
    <source>
        <dbReference type="ARBA" id="ARBA00023015"/>
    </source>
</evidence>
<dbReference type="InterPro" id="IPR036388">
    <property type="entry name" value="WH-like_DNA-bd_sf"/>
</dbReference>
<dbReference type="EMBL" id="JAENHO010000001">
    <property type="protein sequence ID" value="MBL7253268.1"/>
    <property type="molecule type" value="Genomic_DNA"/>
</dbReference>
<dbReference type="Proteomes" id="UP000598996">
    <property type="component" value="Unassembled WGS sequence"/>
</dbReference>